<dbReference type="EC" id="3.1.1.31" evidence="5 7"/>
<dbReference type="GO" id="GO:0005975">
    <property type="term" value="P:carbohydrate metabolic process"/>
    <property type="evidence" value="ECO:0007669"/>
    <property type="project" value="UniProtKB-UniRule"/>
</dbReference>
<dbReference type="SUPFAM" id="SSF100950">
    <property type="entry name" value="NagB/RpiA/CoA transferase-like"/>
    <property type="match status" value="1"/>
</dbReference>
<dbReference type="InterPro" id="IPR006148">
    <property type="entry name" value="Glc/Gal-6P_isomerase"/>
</dbReference>
<dbReference type="EMBL" id="MABE01000386">
    <property type="protein sequence ID" value="OUS40283.1"/>
    <property type="molecule type" value="Genomic_DNA"/>
</dbReference>
<evidence type="ECO:0000256" key="6">
    <source>
        <dbReference type="ARBA" id="ARBA00020337"/>
    </source>
</evidence>
<dbReference type="PANTHER" id="PTHR11054">
    <property type="entry name" value="6-PHOSPHOGLUCONOLACTONASE"/>
    <property type="match status" value="1"/>
</dbReference>
<comment type="catalytic activity">
    <reaction evidence="1 7">
        <text>6-phospho-D-glucono-1,5-lactone + H2O = 6-phospho-D-gluconate + H(+)</text>
        <dbReference type="Rhea" id="RHEA:12556"/>
        <dbReference type="ChEBI" id="CHEBI:15377"/>
        <dbReference type="ChEBI" id="CHEBI:15378"/>
        <dbReference type="ChEBI" id="CHEBI:57955"/>
        <dbReference type="ChEBI" id="CHEBI:58759"/>
        <dbReference type="EC" id="3.1.1.31"/>
    </reaction>
</comment>
<comment type="pathway">
    <text evidence="3 7">Carbohydrate degradation; pentose phosphate pathway; D-ribulose 5-phosphate from D-glucose 6-phosphate (oxidative stage): step 2/3.</text>
</comment>
<feature type="domain" description="Glucosamine/galactosamine-6-phosphate isomerase" evidence="8">
    <location>
        <begin position="9"/>
        <end position="222"/>
    </location>
</feature>
<comment type="caution">
    <text evidence="9">The sequence shown here is derived from an EMBL/GenBank/DDBJ whole genome shotgun (WGS) entry which is preliminary data.</text>
</comment>
<keyword evidence="7" id="KW-0378">Hydrolase</keyword>
<gene>
    <name evidence="7" type="primary">pgl</name>
    <name evidence="9" type="ORF">A9R00_06830</name>
</gene>
<dbReference type="InterPro" id="IPR005900">
    <property type="entry name" value="6-phosphogluconolactonase_DevB"/>
</dbReference>
<dbReference type="GO" id="GO:0017057">
    <property type="term" value="F:6-phosphogluconolactonase activity"/>
    <property type="evidence" value="ECO:0007669"/>
    <property type="project" value="UniProtKB-UniRule"/>
</dbReference>
<dbReference type="PANTHER" id="PTHR11054:SF0">
    <property type="entry name" value="6-PHOSPHOGLUCONOLACTONASE"/>
    <property type="match status" value="1"/>
</dbReference>
<organism evidence="9 10">
    <name type="scientific">Oleispira antarctica</name>
    <dbReference type="NCBI Taxonomy" id="188908"/>
    <lineage>
        <taxon>Bacteria</taxon>
        <taxon>Pseudomonadati</taxon>
        <taxon>Pseudomonadota</taxon>
        <taxon>Gammaproteobacteria</taxon>
        <taxon>Oceanospirillales</taxon>
        <taxon>Oceanospirillaceae</taxon>
        <taxon>Oleispira</taxon>
    </lineage>
</organism>
<dbReference type="CDD" id="cd01400">
    <property type="entry name" value="6PGL"/>
    <property type="match status" value="1"/>
</dbReference>
<dbReference type="InterPro" id="IPR039104">
    <property type="entry name" value="6PGL"/>
</dbReference>
<dbReference type="NCBIfam" id="TIGR01198">
    <property type="entry name" value="pgl"/>
    <property type="match status" value="1"/>
</dbReference>
<dbReference type="AlphaFoldDB" id="A0A1Y5HWW3"/>
<name>A0A1Y5HWW3_OLEAN</name>
<evidence type="ECO:0000256" key="5">
    <source>
        <dbReference type="ARBA" id="ARBA00013198"/>
    </source>
</evidence>
<dbReference type="Pfam" id="PF01182">
    <property type="entry name" value="Glucosamine_iso"/>
    <property type="match status" value="1"/>
</dbReference>
<evidence type="ECO:0000256" key="2">
    <source>
        <dbReference type="ARBA" id="ARBA00002681"/>
    </source>
</evidence>
<dbReference type="Gene3D" id="3.40.50.1360">
    <property type="match status" value="1"/>
</dbReference>
<dbReference type="Proteomes" id="UP000227088">
    <property type="component" value="Unassembled WGS sequence"/>
</dbReference>
<evidence type="ECO:0000259" key="8">
    <source>
        <dbReference type="Pfam" id="PF01182"/>
    </source>
</evidence>
<evidence type="ECO:0000256" key="1">
    <source>
        <dbReference type="ARBA" id="ARBA00000832"/>
    </source>
</evidence>
<protein>
    <recommendedName>
        <fullName evidence="6 7">6-phosphogluconolactonase</fullName>
        <shortName evidence="7">6PGL</shortName>
        <ecNumber evidence="5 7">3.1.1.31</ecNumber>
    </recommendedName>
</protein>
<comment type="function">
    <text evidence="2 7">Hydrolysis of 6-phosphogluconolactone to 6-phosphogluconate.</text>
</comment>
<evidence type="ECO:0000313" key="10">
    <source>
        <dbReference type="Proteomes" id="UP000227088"/>
    </source>
</evidence>
<comment type="similarity">
    <text evidence="4 7">Belongs to the glucosamine/galactosamine-6-phosphate isomerase family. 6-phosphogluconolactonase subfamily.</text>
</comment>
<sequence>MWTETISDSEEVLAQKLATSVSKQLRIALKENNKACLAVSGGKTPISFFKELSQQELEWSKVTVLLIDERWLPTDHEDSNEKLVRDYLIKNKAKQAYFLGLKNSADLPSEGIMDCETQLRTQIENLDVVVLGMGLDGHTASWFSGSVQLPALLDTDTSAWCLPVEDEFLSQSRMSLTWRFIKRASKIYLHFNSNEESDKNKVFEKACEGISEQLPVSHILHQDGIGISVYRTQ</sequence>
<evidence type="ECO:0000313" key="9">
    <source>
        <dbReference type="EMBL" id="OUS40283.1"/>
    </source>
</evidence>
<evidence type="ECO:0000256" key="7">
    <source>
        <dbReference type="RuleBase" id="RU365095"/>
    </source>
</evidence>
<proteinExistence type="inferred from homology"/>
<evidence type="ECO:0000256" key="4">
    <source>
        <dbReference type="ARBA" id="ARBA00010662"/>
    </source>
</evidence>
<reference evidence="10" key="1">
    <citation type="journal article" date="2017" name="Proc. Natl. Acad. Sci. U.S.A.">
        <title>Simulation of Deepwater Horizon oil plume reveals substrate specialization within a complex community of hydrocarbon degraders.</title>
        <authorList>
            <person name="Hu P."/>
            <person name="Dubinsky E.A."/>
            <person name="Probst A.J."/>
            <person name="Wang J."/>
            <person name="Sieber C.M.K."/>
            <person name="Tom L.M."/>
            <person name="Gardinali P."/>
            <person name="Banfield J.F."/>
            <person name="Atlas R.M."/>
            <person name="Andersen G.L."/>
        </authorList>
    </citation>
    <scope>NUCLEOTIDE SEQUENCE [LARGE SCALE GENOMIC DNA]</scope>
</reference>
<evidence type="ECO:0000256" key="3">
    <source>
        <dbReference type="ARBA" id="ARBA00004961"/>
    </source>
</evidence>
<dbReference type="UniPathway" id="UPA00115">
    <property type="reaction ID" value="UER00409"/>
</dbReference>
<accession>A0A1Y5HWW3</accession>
<dbReference type="GO" id="GO:0006098">
    <property type="term" value="P:pentose-phosphate shunt"/>
    <property type="evidence" value="ECO:0007669"/>
    <property type="project" value="UniProtKB-UniPathway"/>
</dbReference>
<dbReference type="InterPro" id="IPR037171">
    <property type="entry name" value="NagB/RpiA_transferase-like"/>
</dbReference>